<proteinExistence type="predicted"/>
<dbReference type="HOGENOM" id="CLU_3158804_0_0_9"/>
<evidence type="ECO:0000256" key="1">
    <source>
        <dbReference type="SAM" id="Phobius"/>
    </source>
</evidence>
<dbReference type="EMBL" id="CAVN010000121">
    <property type="protein sequence ID" value="CDF59115.1"/>
    <property type="molecule type" value="Genomic_DNA"/>
</dbReference>
<keyword evidence="1" id="KW-0812">Transmembrane</keyword>
<protein>
    <submittedName>
        <fullName evidence="2">Uncharacterized protein</fullName>
    </submittedName>
</protein>
<evidence type="ECO:0000313" key="2">
    <source>
        <dbReference type="EMBL" id="CDF59115.1"/>
    </source>
</evidence>
<sequence length="48" mass="5106">MIISKNDVNCIIVFNCKKIILLFVSIVASIMESVLAGSPSALASIPNQ</sequence>
<keyword evidence="1" id="KW-0472">Membrane</keyword>
<reference evidence="2" key="1">
    <citation type="submission" date="2013-03" db="EMBL/GenBank/DDBJ databases">
        <title>Draft genome sequence of the hydrogen-ethanol-producing anaerobic alkalithermophilic Caloramator celere.</title>
        <authorList>
            <person name="Ciranna A."/>
            <person name="Larjo A."/>
            <person name="Kivisto A."/>
            <person name="Santala V."/>
            <person name="Roos C."/>
            <person name="Karp M."/>
        </authorList>
    </citation>
    <scope>NUCLEOTIDE SEQUENCE [LARGE SCALE GENOMIC DNA]</scope>
    <source>
        <strain evidence="2">DSM 8682</strain>
    </source>
</reference>
<organism evidence="2 3">
    <name type="scientific">Thermobrachium celere DSM 8682</name>
    <dbReference type="NCBI Taxonomy" id="941824"/>
    <lineage>
        <taxon>Bacteria</taxon>
        <taxon>Bacillati</taxon>
        <taxon>Bacillota</taxon>
        <taxon>Clostridia</taxon>
        <taxon>Eubacteriales</taxon>
        <taxon>Clostridiaceae</taxon>
        <taxon>Thermobrachium</taxon>
    </lineage>
</organism>
<dbReference type="Proteomes" id="UP000014923">
    <property type="component" value="Unassembled WGS sequence"/>
</dbReference>
<keyword evidence="1" id="KW-1133">Transmembrane helix</keyword>
<feature type="transmembrane region" description="Helical" evidence="1">
    <location>
        <begin position="20"/>
        <end position="42"/>
    </location>
</feature>
<gene>
    <name evidence="2" type="ORF">TCEL_02183</name>
</gene>
<accession>R7RUN5</accession>
<keyword evidence="3" id="KW-1185">Reference proteome</keyword>
<dbReference type="AlphaFoldDB" id="R7RUN5"/>
<name>R7RUN5_9CLOT</name>
<evidence type="ECO:0000313" key="3">
    <source>
        <dbReference type="Proteomes" id="UP000014923"/>
    </source>
</evidence>
<comment type="caution">
    <text evidence="2">The sequence shown here is derived from an EMBL/GenBank/DDBJ whole genome shotgun (WGS) entry which is preliminary data.</text>
</comment>